<dbReference type="InterPro" id="IPR012677">
    <property type="entry name" value="Nucleotide-bd_a/b_plait_sf"/>
</dbReference>
<dbReference type="GO" id="GO:0003723">
    <property type="term" value="F:RNA binding"/>
    <property type="evidence" value="ECO:0007669"/>
    <property type="project" value="UniProtKB-UniRule"/>
</dbReference>
<reference evidence="3" key="1">
    <citation type="submission" date="2023-05" db="EMBL/GenBank/DDBJ databases">
        <authorList>
            <person name="Huff M."/>
        </authorList>
    </citation>
    <scope>NUCLEOTIDE SEQUENCE</scope>
</reference>
<sequence length="173" mass="18578">MVQKSKGLGSISYLEGMTQNQVQHQNAAAGPNVVVVTPVAVALGGRASQFLTTSLYMGDLDFTVTDSQLYDLFNQVGQVVFVRVCRGLNTRRSLGYGYVNYSSPQNAAMAMEVLNFTPLNNKSIRIKGSASVQWLWGWVGLTVFLCSDLVGGGGDVVMYSWCCGSRCDDGGGL</sequence>
<dbReference type="Gene3D" id="3.30.70.330">
    <property type="match status" value="1"/>
</dbReference>
<evidence type="ECO:0000256" key="1">
    <source>
        <dbReference type="PROSITE-ProRule" id="PRU00176"/>
    </source>
</evidence>
<proteinExistence type="predicted"/>
<feature type="domain" description="RRM" evidence="2">
    <location>
        <begin position="53"/>
        <end position="131"/>
    </location>
</feature>
<protein>
    <recommendedName>
        <fullName evidence="2">RRM domain-containing protein</fullName>
    </recommendedName>
</protein>
<dbReference type="Proteomes" id="UP000834106">
    <property type="component" value="Chromosome 16"/>
</dbReference>
<dbReference type="PROSITE" id="PS50102">
    <property type="entry name" value="RRM"/>
    <property type="match status" value="1"/>
</dbReference>
<gene>
    <name evidence="3" type="ORF">FPE_LOCUS26066</name>
</gene>
<dbReference type="AlphaFoldDB" id="A0AAD1ZZV3"/>
<dbReference type="PANTHER" id="PTHR15241">
    <property type="entry name" value="TRANSFORMER-2-RELATED"/>
    <property type="match status" value="1"/>
</dbReference>
<dbReference type="PANTHER" id="PTHR15241:SF304">
    <property type="entry name" value="RRM DOMAIN-CONTAINING PROTEIN"/>
    <property type="match status" value="1"/>
</dbReference>
<accession>A0AAD1ZZV3</accession>
<dbReference type="InterPro" id="IPR000504">
    <property type="entry name" value="RRM_dom"/>
</dbReference>
<evidence type="ECO:0000259" key="2">
    <source>
        <dbReference type="PROSITE" id="PS50102"/>
    </source>
</evidence>
<keyword evidence="4" id="KW-1185">Reference proteome</keyword>
<keyword evidence="1" id="KW-0694">RNA-binding</keyword>
<dbReference type="SUPFAM" id="SSF54928">
    <property type="entry name" value="RNA-binding domain, RBD"/>
    <property type="match status" value="1"/>
</dbReference>
<dbReference type="Pfam" id="PF00076">
    <property type="entry name" value="RRM_1"/>
    <property type="match status" value="1"/>
</dbReference>
<name>A0AAD1ZZV3_9LAMI</name>
<organism evidence="3 4">
    <name type="scientific">Fraxinus pennsylvanica</name>
    <dbReference type="NCBI Taxonomy" id="56036"/>
    <lineage>
        <taxon>Eukaryota</taxon>
        <taxon>Viridiplantae</taxon>
        <taxon>Streptophyta</taxon>
        <taxon>Embryophyta</taxon>
        <taxon>Tracheophyta</taxon>
        <taxon>Spermatophyta</taxon>
        <taxon>Magnoliopsida</taxon>
        <taxon>eudicotyledons</taxon>
        <taxon>Gunneridae</taxon>
        <taxon>Pentapetalae</taxon>
        <taxon>asterids</taxon>
        <taxon>lamiids</taxon>
        <taxon>Lamiales</taxon>
        <taxon>Oleaceae</taxon>
        <taxon>Oleeae</taxon>
        <taxon>Fraxinus</taxon>
    </lineage>
</organism>
<dbReference type="InterPro" id="IPR035979">
    <property type="entry name" value="RBD_domain_sf"/>
</dbReference>
<evidence type="ECO:0000313" key="3">
    <source>
        <dbReference type="EMBL" id="CAI9778636.1"/>
    </source>
</evidence>
<dbReference type="EMBL" id="OU503051">
    <property type="protein sequence ID" value="CAI9778636.1"/>
    <property type="molecule type" value="Genomic_DNA"/>
</dbReference>
<evidence type="ECO:0000313" key="4">
    <source>
        <dbReference type="Proteomes" id="UP000834106"/>
    </source>
</evidence>
<dbReference type="SMART" id="SM00360">
    <property type="entry name" value="RRM"/>
    <property type="match status" value="1"/>
</dbReference>